<evidence type="ECO:0000256" key="3">
    <source>
        <dbReference type="ARBA" id="ARBA00022448"/>
    </source>
</evidence>
<evidence type="ECO:0000256" key="13">
    <source>
        <dbReference type="SAM" id="Phobius"/>
    </source>
</evidence>
<dbReference type="GO" id="GO:0032934">
    <property type="term" value="F:sterol binding"/>
    <property type="evidence" value="ECO:0007669"/>
    <property type="project" value="TreeGrafter"/>
</dbReference>
<feature type="transmembrane region" description="Helical" evidence="13">
    <location>
        <begin position="613"/>
        <end position="634"/>
    </location>
</feature>
<dbReference type="PROSITE" id="PS50156">
    <property type="entry name" value="SSD"/>
    <property type="match status" value="1"/>
</dbReference>
<keyword evidence="4 13" id="KW-0812">Transmembrane</keyword>
<dbReference type="PANTHER" id="PTHR45727:SF2">
    <property type="entry name" value="NPC INTRACELLULAR CHOLESTEROL TRANSPORTER 1"/>
    <property type="match status" value="1"/>
</dbReference>
<evidence type="ECO:0000259" key="14">
    <source>
        <dbReference type="PROSITE" id="PS50156"/>
    </source>
</evidence>
<keyword evidence="16" id="KW-1185">Reference proteome</keyword>
<dbReference type="OrthoDB" id="6510177at2759"/>
<dbReference type="Proteomes" id="UP000290900">
    <property type="component" value="Unassembled WGS sequence"/>
</dbReference>
<dbReference type="InParanoid" id="A0A448YJN1"/>
<keyword evidence="11" id="KW-0325">Glycoprotein</keyword>
<feature type="transmembrane region" description="Helical" evidence="13">
    <location>
        <begin position="184"/>
        <end position="206"/>
    </location>
</feature>
<dbReference type="SUPFAM" id="SSF82866">
    <property type="entry name" value="Multidrug efflux transporter AcrB transmembrane domain"/>
    <property type="match status" value="2"/>
</dbReference>
<feature type="region of interest" description="Disordered" evidence="12">
    <location>
        <begin position="235"/>
        <end position="265"/>
    </location>
</feature>
<feature type="transmembrane region" description="Helical" evidence="13">
    <location>
        <begin position="1162"/>
        <end position="1187"/>
    </location>
</feature>
<dbReference type="FunFam" id="1.20.1640.10:FF:000008">
    <property type="entry name" value="NPC intracellular cholesterol transporter 1"/>
    <property type="match status" value="1"/>
</dbReference>
<feature type="domain" description="SSD" evidence="14">
    <location>
        <begin position="536"/>
        <end position="716"/>
    </location>
</feature>
<dbReference type="Pfam" id="PF16414">
    <property type="entry name" value="NPC1_N"/>
    <property type="match status" value="1"/>
</dbReference>
<keyword evidence="5" id="KW-0732">Signal</keyword>
<keyword evidence="8" id="KW-0443">Lipid metabolism</keyword>
<dbReference type="PANTHER" id="PTHR45727">
    <property type="entry name" value="NPC INTRACELLULAR CHOLESTEROL TRANSPORTER 1"/>
    <property type="match status" value="1"/>
</dbReference>
<evidence type="ECO:0000256" key="1">
    <source>
        <dbReference type="ARBA" id="ARBA00004127"/>
    </source>
</evidence>
<keyword evidence="7" id="KW-0445">Lipid transport</keyword>
<dbReference type="FunFam" id="1.20.1640.10:FF:000029">
    <property type="entry name" value="Putative Patched sphingolipid transporter"/>
    <property type="match status" value="1"/>
</dbReference>
<dbReference type="InterPro" id="IPR053958">
    <property type="entry name" value="HMGCR/SNAP/NPC1-like_SSD"/>
</dbReference>
<dbReference type="GO" id="GO:0016020">
    <property type="term" value="C:membrane"/>
    <property type="evidence" value="ECO:0007669"/>
    <property type="project" value="TreeGrafter"/>
</dbReference>
<dbReference type="InterPro" id="IPR053956">
    <property type="entry name" value="NPC1_MLD"/>
</dbReference>
<dbReference type="Pfam" id="PF12349">
    <property type="entry name" value="Sterol-sensing"/>
    <property type="match status" value="1"/>
</dbReference>
<evidence type="ECO:0000256" key="11">
    <source>
        <dbReference type="ARBA" id="ARBA00023180"/>
    </source>
</evidence>
<feature type="compositionally biased region" description="Acidic residues" evidence="12">
    <location>
        <begin position="253"/>
        <end position="265"/>
    </location>
</feature>
<feature type="transmembrane region" description="Helical" evidence="13">
    <location>
        <begin position="1087"/>
        <end position="1106"/>
    </location>
</feature>
<organism evidence="15 16">
    <name type="scientific">Brettanomyces naardenensis</name>
    <name type="common">Yeast</name>
    <dbReference type="NCBI Taxonomy" id="13370"/>
    <lineage>
        <taxon>Eukaryota</taxon>
        <taxon>Fungi</taxon>
        <taxon>Dikarya</taxon>
        <taxon>Ascomycota</taxon>
        <taxon>Saccharomycotina</taxon>
        <taxon>Pichiomycetes</taxon>
        <taxon>Pichiales</taxon>
        <taxon>Pichiaceae</taxon>
        <taxon>Brettanomyces</taxon>
    </lineage>
</organism>
<evidence type="ECO:0000256" key="5">
    <source>
        <dbReference type="ARBA" id="ARBA00022729"/>
    </source>
</evidence>
<dbReference type="FunCoup" id="A0A448YJN1">
    <property type="interactions" value="544"/>
</dbReference>
<evidence type="ECO:0000256" key="2">
    <source>
        <dbReference type="ARBA" id="ARBA00005585"/>
    </source>
</evidence>
<protein>
    <submittedName>
        <fullName evidence="15">DEKNAAC101992</fullName>
    </submittedName>
</protein>
<dbReference type="InterPro" id="IPR000731">
    <property type="entry name" value="SSD"/>
</dbReference>
<feature type="transmembrane region" description="Helical" evidence="13">
    <location>
        <begin position="1112"/>
        <end position="1133"/>
    </location>
</feature>
<dbReference type="InterPro" id="IPR032190">
    <property type="entry name" value="NPC1_N"/>
</dbReference>
<evidence type="ECO:0000256" key="10">
    <source>
        <dbReference type="ARBA" id="ARBA00023157"/>
    </source>
</evidence>
<evidence type="ECO:0000256" key="12">
    <source>
        <dbReference type="SAM" id="MobiDB-lite"/>
    </source>
</evidence>
<feature type="transmembrane region" description="Helical" evidence="13">
    <location>
        <begin position="582"/>
        <end position="607"/>
    </location>
</feature>
<dbReference type="STRING" id="13370.A0A448YJN1"/>
<evidence type="ECO:0000313" key="15">
    <source>
        <dbReference type="EMBL" id="VEU21101.1"/>
    </source>
</evidence>
<comment type="similarity">
    <text evidence="2">Belongs to the patched family.</text>
</comment>
<dbReference type="EMBL" id="CAACVR010000009">
    <property type="protein sequence ID" value="VEU21101.1"/>
    <property type="molecule type" value="Genomic_DNA"/>
</dbReference>
<sequence length="1249" mass="138942">MDQIQQLKTNLAKVRPLISSCPACQENFFQMFCHFTCSPNQSTFVNVTQVGTSSSGNDVVDELDFYIDGTNFATGFFESCKNIKFGATNGYAMDLIGGGAQNYSQFLKFLGDKKPFLGGSPFQMNMVYDRGLKDQMEPFTTIVRNCNDSDPNFRCSCADCPQACPVLPQVKRQQKCTVGGIPCFSFTVATLYAAILVGYTAVVTFIRGKKPHSLFGLHESALLADDSNDVEVDGETGLLDDGIDSDLVTPPTGEDEEGGGGIPDDDITDFESFKASDSYYINDWLENVLYKQGSICARHPWRIITSTFVIAGILCLFTFKLELERDPVHLWVSPKAEAFRQKQVFDDSFGPFYRAEQLFVSNATQDSILQNYDFVKWWFEKETEIQSLKAGNTTYSNICFKPTGGACAVESFTQYFHGDIRYLPETTWKQKISDCAASPVNCLPSFQQPLKRSLIFGGNASASAIESPAFVVTFLANNEVDQASKQVLNAQSWEEKFEEYVSEILIPEAQQQWGVNISYTTEISVEKELNKSTNTDIRIVVISYLVMFAYVSIALGTGSGSNSKAPTGKAGGPLQLLTRTRFGLGLTGIFIVLLSVFASVGICSLFGLKSTLIIAEVIPFLVLAVGVDNIFLLCNELRDINYLNVTNELQLEERVAKTLSNVGPSILLSSTIEVSCFLLATVVNMPAVRNFAVYSAFAIFFNTLLQLTAFVSVLALDQKRLEQGRLDLLTFMKVPQGSISLPEDSEAGDSVNHQANLSQLLSGGSLTVEAGFFTRLIRKHLSSIFTPRGRRFVLLFFAAWLGISLSLFPEIQLGLDQRLAMPTDSHLVEYFGDMYKYLNVGPPIYWVVDGLNVSSIEGQRHLCGKFTTCDSMSLVNILQQEYKRQEVSSIAEPTASWIDDFLLWLNPDLTDCCRVKKTPAKLSAKELFAPEEFCLPRQPPRQCKSCYEEKKWDFQMDGFPEGSDFNTYFNEWIQSPSDPCPLGGKAPYSSSVYVKGGQVARSSFRNSHTPLRSQQDFIDAYHDSLRIVNEVKKEQPQLNLFAYSPFYIFFVQYENIISLAIKLVCVGLALVFVLASFLLGSFLNSSILALNVGLIMINVAGAMAVWNISLNAVSLVNLMICLGLAVEFSVHLVRHFNFNSNYQVHGKDFKLSRKLGRAYNSLEFIGSTTLSGITMTKLIGIAVLGFTRSKIFQVYYFRMWLSLIIVSSLHSLILLPILLGYLGADRNYKTSSSAAISNEEVLRRLREVR</sequence>
<dbReference type="GO" id="GO:0012505">
    <property type="term" value="C:endomembrane system"/>
    <property type="evidence" value="ECO:0007669"/>
    <property type="project" value="UniProtKB-SubCell"/>
</dbReference>
<evidence type="ECO:0000256" key="9">
    <source>
        <dbReference type="ARBA" id="ARBA00023136"/>
    </source>
</evidence>
<evidence type="ECO:0000313" key="16">
    <source>
        <dbReference type="Proteomes" id="UP000290900"/>
    </source>
</evidence>
<evidence type="ECO:0000256" key="4">
    <source>
        <dbReference type="ARBA" id="ARBA00022692"/>
    </source>
</evidence>
<dbReference type="AlphaFoldDB" id="A0A448YJN1"/>
<feature type="transmembrane region" description="Helical" evidence="13">
    <location>
        <begin position="1199"/>
        <end position="1222"/>
    </location>
</feature>
<comment type="subcellular location">
    <subcellularLocation>
        <location evidence="1">Endomembrane system</location>
        <topology evidence="1">Multi-pass membrane protein</topology>
    </subcellularLocation>
</comment>
<dbReference type="GO" id="GO:0015918">
    <property type="term" value="P:sterol transport"/>
    <property type="evidence" value="ECO:0007669"/>
    <property type="project" value="UniProtKB-ARBA"/>
</dbReference>
<feature type="transmembrane region" description="Helical" evidence="13">
    <location>
        <begin position="792"/>
        <end position="809"/>
    </location>
</feature>
<dbReference type="Gene3D" id="1.20.1640.10">
    <property type="entry name" value="Multidrug efflux transporter AcrB transmembrane domain"/>
    <property type="match status" value="2"/>
</dbReference>
<gene>
    <name evidence="15" type="ORF">BRENAR_LOCUS1836</name>
</gene>
<feature type="transmembrane region" description="Helical" evidence="13">
    <location>
        <begin position="1059"/>
        <end position="1080"/>
    </location>
</feature>
<evidence type="ECO:0000256" key="8">
    <source>
        <dbReference type="ARBA" id="ARBA00023098"/>
    </source>
</evidence>
<evidence type="ECO:0000256" key="7">
    <source>
        <dbReference type="ARBA" id="ARBA00023055"/>
    </source>
</evidence>
<feature type="transmembrane region" description="Helical" evidence="13">
    <location>
        <begin position="691"/>
        <end position="716"/>
    </location>
</feature>
<keyword evidence="6 13" id="KW-1133">Transmembrane helix</keyword>
<dbReference type="GO" id="GO:0006629">
    <property type="term" value="P:lipid metabolic process"/>
    <property type="evidence" value="ECO:0007669"/>
    <property type="project" value="UniProtKB-KW"/>
</dbReference>
<keyword evidence="9 13" id="KW-0472">Membrane</keyword>
<feature type="transmembrane region" description="Helical" evidence="13">
    <location>
        <begin position="666"/>
        <end position="685"/>
    </location>
</feature>
<reference evidence="15 16" key="1">
    <citation type="submission" date="2018-12" db="EMBL/GenBank/DDBJ databases">
        <authorList>
            <person name="Tiukova I."/>
            <person name="Dainat J."/>
        </authorList>
    </citation>
    <scope>NUCLEOTIDE SEQUENCE [LARGE SCALE GENOMIC DNA]</scope>
</reference>
<proteinExistence type="inferred from homology"/>
<accession>A0A448YJN1</accession>
<feature type="transmembrane region" description="Helical" evidence="13">
    <location>
        <begin position="539"/>
        <end position="561"/>
    </location>
</feature>
<evidence type="ECO:0000256" key="6">
    <source>
        <dbReference type="ARBA" id="ARBA00022989"/>
    </source>
</evidence>
<keyword evidence="10" id="KW-1015">Disulfide bond</keyword>
<dbReference type="Pfam" id="PF22314">
    <property type="entry name" value="NPC1_MLD"/>
    <property type="match status" value="1"/>
</dbReference>
<name>A0A448YJN1_BRENA</name>
<keyword evidence="3" id="KW-0813">Transport</keyword>